<dbReference type="CDD" id="cd00347">
    <property type="entry name" value="Flavin_utilizing_monoxygenases"/>
    <property type="match status" value="2"/>
</dbReference>
<dbReference type="RefSeq" id="WP_207290086.1">
    <property type="nucleotide sequence ID" value="NZ_CP071462.1"/>
</dbReference>
<dbReference type="Pfam" id="PF00296">
    <property type="entry name" value="Bac_luciferase"/>
    <property type="match status" value="1"/>
</dbReference>
<feature type="region of interest" description="Disordered" evidence="2">
    <location>
        <begin position="109"/>
        <end position="134"/>
    </location>
</feature>
<evidence type="ECO:0000313" key="5">
    <source>
        <dbReference type="Proteomes" id="UP000663203"/>
    </source>
</evidence>
<dbReference type="NCBIfam" id="TIGR03558">
    <property type="entry name" value="oxido_grp_1"/>
    <property type="match status" value="1"/>
</dbReference>
<dbReference type="GO" id="GO:0016705">
    <property type="term" value="F:oxidoreductase activity, acting on paired donors, with incorporation or reduction of molecular oxygen"/>
    <property type="evidence" value="ECO:0007669"/>
    <property type="project" value="InterPro"/>
</dbReference>
<dbReference type="Gene3D" id="3.20.20.30">
    <property type="entry name" value="Luciferase-like domain"/>
    <property type="match status" value="1"/>
</dbReference>
<sequence>MELSIVDLAPVPEDGTATDAFEHTVERARRAERLGYSRFWVAEHHDFTDSVASTTPEALIPHIAAKTEDIRVGSGTVLLNHYSPYKVAETFGVLDALAPGRIDLGLGRATGNPASDLALQPDRSQRRRTGDDQAEKIDEVVKHLHGGFEDDHPFRGLDIARSGDSTPEIWVHGSSPQSAKMAGELGLPYCFAAFIRPGPAVEALETYHDHFEPSPQGAGPEEPYGAIAVNVTCAETDAEAARLRATAEASSRLLRSGQIDQLPVRSVERAIDVLGGVPEPTPTDLEAGDWPRQVSGSPETARELLDRMTSQTGVDHVVIQSQHADPETTLRSHELLADAVGLEPRE</sequence>
<accession>A0A8A2VIS0</accession>
<feature type="domain" description="Luciferase-like" evidence="3">
    <location>
        <begin position="1"/>
        <end position="315"/>
    </location>
</feature>
<dbReference type="InterPro" id="IPR011251">
    <property type="entry name" value="Luciferase-like_dom"/>
</dbReference>
<evidence type="ECO:0000256" key="2">
    <source>
        <dbReference type="SAM" id="MobiDB-lite"/>
    </source>
</evidence>
<dbReference type="GO" id="GO:0005829">
    <property type="term" value="C:cytosol"/>
    <property type="evidence" value="ECO:0007669"/>
    <property type="project" value="TreeGrafter"/>
</dbReference>
<dbReference type="PANTHER" id="PTHR30137:SF6">
    <property type="entry name" value="LUCIFERASE-LIKE MONOOXYGENASE"/>
    <property type="match status" value="1"/>
</dbReference>
<reference evidence="4 5" key="1">
    <citation type="submission" date="2021-03" db="EMBL/GenBank/DDBJ databases">
        <title>Haloterrigena longa sp. nov. and Haloterrigena limicola sp. nov., extremely halophilic archaea isolated from a salt lake.</title>
        <authorList>
            <person name="Henglin C."/>
        </authorList>
    </citation>
    <scope>NUCLEOTIDE SEQUENCE [LARGE SCALE GENOMIC DNA]</scope>
    <source>
        <strain evidence="4 5">KZCA68</strain>
    </source>
</reference>
<dbReference type="SUPFAM" id="SSF51679">
    <property type="entry name" value="Bacterial luciferase-like"/>
    <property type="match status" value="1"/>
</dbReference>
<dbReference type="KEGG" id="hakz:J0X25_05205"/>
<name>A0A8A2VIS0_9EURY</name>
<protein>
    <submittedName>
        <fullName evidence="4">LLM class flavin-dependent oxidoreductase</fullName>
    </submittedName>
</protein>
<dbReference type="InterPro" id="IPR050766">
    <property type="entry name" value="Bact_Lucif_Oxidored"/>
</dbReference>
<evidence type="ECO:0000256" key="1">
    <source>
        <dbReference type="ARBA" id="ARBA00007789"/>
    </source>
</evidence>
<dbReference type="Proteomes" id="UP000663203">
    <property type="component" value="Chromosome"/>
</dbReference>
<dbReference type="PANTHER" id="PTHR30137">
    <property type="entry name" value="LUCIFERASE-LIKE MONOOXYGENASE"/>
    <property type="match status" value="1"/>
</dbReference>
<dbReference type="GeneID" id="63186680"/>
<feature type="region of interest" description="Disordered" evidence="2">
    <location>
        <begin position="277"/>
        <end position="299"/>
    </location>
</feature>
<dbReference type="EMBL" id="CP071462">
    <property type="protein sequence ID" value="QSX00366.1"/>
    <property type="molecule type" value="Genomic_DNA"/>
</dbReference>
<evidence type="ECO:0000259" key="3">
    <source>
        <dbReference type="Pfam" id="PF00296"/>
    </source>
</evidence>
<dbReference type="AlphaFoldDB" id="A0A8A2VIS0"/>
<evidence type="ECO:0000313" key="4">
    <source>
        <dbReference type="EMBL" id="QSX00366.1"/>
    </source>
</evidence>
<proteinExistence type="predicted"/>
<dbReference type="InterPro" id="IPR036661">
    <property type="entry name" value="Luciferase-like_sf"/>
</dbReference>
<keyword evidence="5" id="KW-1185">Reference proteome</keyword>
<organism evidence="4 5">
    <name type="scientific">Haloterrigena alkaliphila</name>
    <dbReference type="NCBI Taxonomy" id="2816475"/>
    <lineage>
        <taxon>Archaea</taxon>
        <taxon>Methanobacteriati</taxon>
        <taxon>Methanobacteriota</taxon>
        <taxon>Stenosarchaea group</taxon>
        <taxon>Halobacteria</taxon>
        <taxon>Halobacteriales</taxon>
        <taxon>Natrialbaceae</taxon>
        <taxon>Haloterrigena</taxon>
    </lineage>
</organism>
<comment type="similarity">
    <text evidence="1">To bacterial alkanal monooxygenase alpha and beta chains.</text>
</comment>
<dbReference type="InterPro" id="IPR019949">
    <property type="entry name" value="CmoO-like"/>
</dbReference>
<gene>
    <name evidence="4" type="ORF">J0X25_05205</name>
</gene>